<dbReference type="GO" id="GO:0005829">
    <property type="term" value="C:cytosol"/>
    <property type="evidence" value="ECO:0007669"/>
    <property type="project" value="TreeGrafter"/>
</dbReference>
<gene>
    <name evidence="4" type="ORF">ENW66_09150</name>
</gene>
<dbReference type="AlphaFoldDB" id="A0A7C3MDM9"/>
<comment type="caution">
    <text evidence="4">The sequence shown here is derived from an EMBL/GenBank/DDBJ whole genome shotgun (WGS) entry which is preliminary data.</text>
</comment>
<dbReference type="Pfam" id="PF01523">
    <property type="entry name" value="PmbA_TldD_1st"/>
    <property type="match status" value="1"/>
</dbReference>
<protein>
    <submittedName>
        <fullName evidence="4">TldD/PmbA family protein</fullName>
    </submittedName>
</protein>
<dbReference type="Pfam" id="PF19290">
    <property type="entry name" value="PmbA_TldD_2nd"/>
    <property type="match status" value="1"/>
</dbReference>
<organism evidence="4">
    <name type="scientific">Archaeoglobus fulgidus</name>
    <dbReference type="NCBI Taxonomy" id="2234"/>
    <lineage>
        <taxon>Archaea</taxon>
        <taxon>Methanobacteriati</taxon>
        <taxon>Methanobacteriota</taxon>
        <taxon>Archaeoglobi</taxon>
        <taxon>Archaeoglobales</taxon>
        <taxon>Archaeoglobaceae</taxon>
        <taxon>Archaeoglobus</taxon>
    </lineage>
</organism>
<dbReference type="Gene3D" id="3.30.2290.10">
    <property type="entry name" value="PmbA/TldD superfamily"/>
    <property type="match status" value="1"/>
</dbReference>
<sequence length="392" mass="43118">MMEWEIFEYRTKTVSAEIEAGKLKFVSSALEHAFSARVILRGRVGFASASTKDEALSLAEKIARVSEDELDDFPCEKPARVKGIYDRRVEEVDSEFIMDEFERLMSSANRATIAAARIEHAVGEVRITNSFGLESYERSTFSSFMAEAVFQDGSGYEFCDSRSIELDIEWAVEEAERLAVDSAKAVKIESGIYDVILQPIAVHQLLSNTLYPSLSAENVDKGRSAVKLGDEFGNITLVDDPTVEGGLMSCGFDDEGVSARKTVLIDNGVVKSYYTDWKHSKKYGVTGNGFRVDKSFPSPMVSNVVLKTERAGADDDCLVIHSLIGSHTANPLSGEFSLECNNAYLRGEAVKGAMIYGNVFDLLKKIQGGLGDVRQVENTITGSLRFEGVRVI</sequence>
<evidence type="ECO:0000259" key="2">
    <source>
        <dbReference type="Pfam" id="PF19289"/>
    </source>
</evidence>
<dbReference type="InterPro" id="IPR045570">
    <property type="entry name" value="Metalloprtase-TldD/E_cen_dom"/>
</dbReference>
<dbReference type="InterPro" id="IPR036059">
    <property type="entry name" value="TldD/PmbA_sf"/>
</dbReference>
<dbReference type="SUPFAM" id="SSF111283">
    <property type="entry name" value="Putative modulator of DNA gyrase, PmbA/TldD"/>
    <property type="match status" value="1"/>
</dbReference>
<dbReference type="Pfam" id="PF19289">
    <property type="entry name" value="PmbA_TldD_3rd"/>
    <property type="match status" value="1"/>
</dbReference>
<dbReference type="InterPro" id="IPR002510">
    <property type="entry name" value="Metalloprtase-TldD/E_N"/>
</dbReference>
<dbReference type="InterPro" id="IPR045569">
    <property type="entry name" value="Metalloprtase-TldD/E_C"/>
</dbReference>
<feature type="domain" description="Metalloprotease TldD/E central" evidence="3">
    <location>
        <begin position="97"/>
        <end position="182"/>
    </location>
</feature>
<feature type="domain" description="Metalloprotease TldD/E C-terminal" evidence="2">
    <location>
        <begin position="190"/>
        <end position="391"/>
    </location>
</feature>
<evidence type="ECO:0000259" key="3">
    <source>
        <dbReference type="Pfam" id="PF19290"/>
    </source>
</evidence>
<accession>A0A7C3MDM9</accession>
<dbReference type="InterPro" id="IPR047657">
    <property type="entry name" value="PmbA"/>
</dbReference>
<dbReference type="InterPro" id="IPR035068">
    <property type="entry name" value="TldD/PmbA_N"/>
</dbReference>
<dbReference type="GO" id="GO:0006508">
    <property type="term" value="P:proteolysis"/>
    <property type="evidence" value="ECO:0007669"/>
    <property type="project" value="InterPro"/>
</dbReference>
<dbReference type="EMBL" id="DTLB01000052">
    <property type="protein sequence ID" value="HFW33095.1"/>
    <property type="molecule type" value="Genomic_DNA"/>
</dbReference>
<feature type="domain" description="Metalloprotease TldD/E N-terminal" evidence="1">
    <location>
        <begin position="4"/>
        <end position="62"/>
    </location>
</feature>
<proteinExistence type="predicted"/>
<dbReference type="PANTHER" id="PTHR43421">
    <property type="entry name" value="METALLOPROTEASE PMBA"/>
    <property type="match status" value="1"/>
</dbReference>
<name>A0A7C3MDM9_ARCFL</name>
<evidence type="ECO:0000259" key="1">
    <source>
        <dbReference type="Pfam" id="PF01523"/>
    </source>
</evidence>
<dbReference type="GO" id="GO:0008237">
    <property type="term" value="F:metallopeptidase activity"/>
    <property type="evidence" value="ECO:0007669"/>
    <property type="project" value="InterPro"/>
</dbReference>
<reference evidence="4" key="1">
    <citation type="journal article" date="2020" name="mSystems">
        <title>Genome- and Community-Level Interaction Insights into Carbon Utilization and Element Cycling Functions of Hydrothermarchaeota in Hydrothermal Sediment.</title>
        <authorList>
            <person name="Zhou Z."/>
            <person name="Liu Y."/>
            <person name="Xu W."/>
            <person name="Pan J."/>
            <person name="Luo Z.H."/>
            <person name="Li M."/>
        </authorList>
    </citation>
    <scope>NUCLEOTIDE SEQUENCE [LARGE SCALE GENOMIC DNA]</scope>
    <source>
        <strain evidence="4">SpSt-87</strain>
    </source>
</reference>
<evidence type="ECO:0000313" key="4">
    <source>
        <dbReference type="EMBL" id="HFW33095.1"/>
    </source>
</evidence>
<dbReference type="PANTHER" id="PTHR43421:SF1">
    <property type="entry name" value="METALLOPROTEASE PMBA"/>
    <property type="match status" value="1"/>
</dbReference>